<protein>
    <submittedName>
        <fullName evidence="1">Uncharacterized protein</fullName>
    </submittedName>
</protein>
<comment type="caution">
    <text evidence="1">The sequence shown here is derived from an EMBL/GenBank/DDBJ whole genome shotgun (WGS) entry which is preliminary data.</text>
</comment>
<sequence>MSADFRSSATSVRRTAPVCVARGRRQKRTPRIGTLSAVPNRFYRRRWTETRGDEFADWGHSVWYLEVAEDGWPVRQVEAYDAGRVLRYGPSHVEDRFGGLGEASLYDSGEDWACFEITEADFERAWIWSGE</sequence>
<proteinExistence type="predicted"/>
<name>A0ABT0YFJ8_9ACTN</name>
<evidence type="ECO:0000313" key="2">
    <source>
        <dbReference type="Proteomes" id="UP001523216"/>
    </source>
</evidence>
<evidence type="ECO:0000313" key="1">
    <source>
        <dbReference type="EMBL" id="MCM4084485.1"/>
    </source>
</evidence>
<dbReference type="Proteomes" id="UP001523216">
    <property type="component" value="Unassembled WGS sequence"/>
</dbReference>
<reference evidence="1 2" key="1">
    <citation type="submission" date="2022-06" db="EMBL/GenBank/DDBJ databases">
        <title>Actinoplanes abujensis sp. nov., isolated from Nigerian arid soil.</title>
        <authorList>
            <person name="Ding P."/>
        </authorList>
    </citation>
    <scope>NUCLEOTIDE SEQUENCE [LARGE SCALE GENOMIC DNA]</scope>
    <source>
        <strain evidence="2">TRM88002</strain>
    </source>
</reference>
<dbReference type="EMBL" id="JAMQOL010000078">
    <property type="protein sequence ID" value="MCM4084485.1"/>
    <property type="molecule type" value="Genomic_DNA"/>
</dbReference>
<accession>A0ABT0YFJ8</accession>
<gene>
    <name evidence="1" type="ORF">LXN57_43825</name>
</gene>
<keyword evidence="2" id="KW-1185">Reference proteome</keyword>
<organism evidence="1 2">
    <name type="scientific">Paractinoplanes hotanensis</name>
    <dbReference type="NCBI Taxonomy" id="2906497"/>
    <lineage>
        <taxon>Bacteria</taxon>
        <taxon>Bacillati</taxon>
        <taxon>Actinomycetota</taxon>
        <taxon>Actinomycetes</taxon>
        <taxon>Micromonosporales</taxon>
        <taxon>Micromonosporaceae</taxon>
        <taxon>Paractinoplanes</taxon>
    </lineage>
</organism>